<sequence>MQDLNQLAKYKNDKKIIENNTNLTIFLNSSDHETLKKTSEILGQSNVVKTSFSNSKNDKSKSSTDSLSNKPLVSIEELKKYFT</sequence>
<dbReference type="InterPro" id="IPR027417">
    <property type="entry name" value="P-loop_NTPase"/>
</dbReference>
<dbReference type="InterPro" id="IPR032689">
    <property type="entry name" value="TraG-D_C"/>
</dbReference>
<gene>
    <name evidence="2" type="ORF">NCTC10166_00875</name>
</gene>
<organism evidence="2 3">
    <name type="scientific">Mesomycoplasma neurolyticum</name>
    <dbReference type="NCBI Taxonomy" id="2120"/>
    <lineage>
        <taxon>Bacteria</taxon>
        <taxon>Bacillati</taxon>
        <taxon>Mycoplasmatota</taxon>
        <taxon>Mycoplasmoidales</taxon>
        <taxon>Metamycoplasmataceae</taxon>
        <taxon>Mesomycoplasma</taxon>
    </lineage>
</organism>
<geneLocation type="plasmid" evidence="2 3">
    <name>3</name>
</geneLocation>
<reference evidence="2 3" key="1">
    <citation type="submission" date="2019-01" db="EMBL/GenBank/DDBJ databases">
        <authorList>
            <consortium name="Pathogen Informatics"/>
        </authorList>
    </citation>
    <scope>NUCLEOTIDE SEQUENCE [LARGE SCALE GENOMIC DNA]</scope>
    <source>
        <strain evidence="2 3">NCTC10166</strain>
        <plasmid evidence="3">3</plasmid>
    </source>
</reference>
<proteinExistence type="predicted"/>
<evidence type="ECO:0000313" key="2">
    <source>
        <dbReference type="EMBL" id="VEU59888.1"/>
    </source>
</evidence>
<protein>
    <submittedName>
        <fullName evidence="2">Type IV secretory pathway, VirD4 components</fullName>
    </submittedName>
</protein>
<dbReference type="KEGG" id="mnu:NCTC10166_00875"/>
<keyword evidence="3" id="KW-1185">Reference proteome</keyword>
<dbReference type="Pfam" id="PF12696">
    <property type="entry name" value="TraG-D_C"/>
    <property type="match status" value="1"/>
</dbReference>
<dbReference type="Gene3D" id="3.40.50.300">
    <property type="entry name" value="P-loop containing nucleotide triphosphate hydrolases"/>
    <property type="match status" value="1"/>
</dbReference>
<feature type="domain" description="TraD/TraG TraM recognition site" evidence="1">
    <location>
        <begin position="1"/>
        <end position="80"/>
    </location>
</feature>
<dbReference type="AlphaFoldDB" id="A0A449A6N3"/>
<evidence type="ECO:0000259" key="1">
    <source>
        <dbReference type="Pfam" id="PF12696"/>
    </source>
</evidence>
<evidence type="ECO:0000313" key="3">
    <source>
        <dbReference type="Proteomes" id="UP000289440"/>
    </source>
</evidence>
<name>A0A449A6N3_9BACT</name>
<keyword evidence="2" id="KW-0614">Plasmid</keyword>
<dbReference type="EMBL" id="LR214953">
    <property type="protein sequence ID" value="VEU59888.1"/>
    <property type="molecule type" value="Genomic_DNA"/>
</dbReference>
<dbReference type="Proteomes" id="UP000289440">
    <property type="component" value="Plasmid 3"/>
</dbReference>
<accession>A0A449A6N3</accession>